<dbReference type="NCBIfam" id="NF007198">
    <property type="entry name" value="PRK09619.1"/>
    <property type="match status" value="1"/>
</dbReference>
<dbReference type="Pfam" id="PF13860">
    <property type="entry name" value="FlgD_ig"/>
    <property type="match status" value="1"/>
</dbReference>
<dbReference type="Proteomes" id="UP000243488">
    <property type="component" value="Chromosome"/>
</dbReference>
<evidence type="ECO:0000256" key="6">
    <source>
        <dbReference type="SAM" id="MobiDB-lite"/>
    </source>
</evidence>
<accession>A0A1V0B1C7</accession>
<feature type="domain" description="FlgD/Vpr Ig-like" evidence="7">
    <location>
        <begin position="113"/>
        <end position="178"/>
    </location>
</feature>
<dbReference type="KEGG" id="ppha:BVH74_02725"/>
<keyword evidence="10" id="KW-1185">Reference proteome</keyword>
<feature type="region of interest" description="Disordered" evidence="6">
    <location>
        <begin position="1"/>
        <end position="22"/>
    </location>
</feature>
<dbReference type="Gene3D" id="2.30.30.910">
    <property type="match status" value="1"/>
</dbReference>
<dbReference type="Pfam" id="PF13861">
    <property type="entry name" value="FLgD_tudor"/>
    <property type="match status" value="1"/>
</dbReference>
<comment type="function">
    <text evidence="4 5">Required for flagellar hook formation. May act as a scaffolding protein.</text>
</comment>
<evidence type="ECO:0000313" key="10">
    <source>
        <dbReference type="Proteomes" id="UP000243488"/>
    </source>
</evidence>
<reference evidence="9 10" key="1">
    <citation type="submission" date="2017-03" db="EMBL/GenBank/DDBJ databases">
        <title>Complete genome sequence of the novel DNRA strain Pseudomonas sp. S-6-2 isolated from Chinese polluted river sediment. Journal of Biotechnology.</title>
        <authorList>
            <person name="Li J."/>
            <person name="Xiang F."/>
            <person name="Wang L."/>
            <person name="Xi L."/>
            <person name="Liu J."/>
        </authorList>
    </citation>
    <scope>NUCLEOTIDE SEQUENCE [LARGE SCALE GENOMIC DNA]</scope>
    <source>
        <strain evidence="9 10">S-6-2</strain>
    </source>
</reference>
<proteinExistence type="inferred from homology"/>
<evidence type="ECO:0000256" key="2">
    <source>
        <dbReference type="ARBA" id="ARBA00016013"/>
    </source>
</evidence>
<evidence type="ECO:0000256" key="4">
    <source>
        <dbReference type="ARBA" id="ARBA00024746"/>
    </source>
</evidence>
<name>A0A1V0B1C7_9GAMM</name>
<dbReference type="GO" id="GO:0044781">
    <property type="term" value="P:bacterial-type flagellum organization"/>
    <property type="evidence" value="ECO:0007669"/>
    <property type="project" value="UniProtKB-UniRule"/>
</dbReference>
<sequence length="226" mass="24062">MTTVNTQYGSGSSSAAGNESPRQAVNLSDAAQMENTFITLMTAQIQNQDPTNPLDGTEFLNQFSAMSQVKSLENMAALSRNNLILMDNLQTLTAAGLVGQEVKVQVERLQLSDQVVSGRINQQHASGQTLVRLTDGTGQTHEIRLGGQAAGAVNFEIDPQALGLSPGHYLIEVETDTGEYPQVEVAGTVAQVRVSDEGPVLEIAGVGSVPFYLITEFGRQPLTGLM</sequence>
<keyword evidence="9" id="KW-0282">Flagellum</keyword>
<feature type="domain" description="FlgD Tudor-like" evidence="8">
    <location>
        <begin position="90"/>
        <end position="212"/>
    </location>
</feature>
<evidence type="ECO:0000259" key="8">
    <source>
        <dbReference type="Pfam" id="PF13861"/>
    </source>
</evidence>
<evidence type="ECO:0000313" key="9">
    <source>
        <dbReference type="EMBL" id="AQZ93738.1"/>
    </source>
</evidence>
<evidence type="ECO:0000259" key="7">
    <source>
        <dbReference type="Pfam" id="PF13860"/>
    </source>
</evidence>
<dbReference type="Pfam" id="PF03963">
    <property type="entry name" value="FlgD"/>
    <property type="match status" value="1"/>
</dbReference>
<dbReference type="InterPro" id="IPR025965">
    <property type="entry name" value="FlgD/Vpr_Ig-like"/>
</dbReference>
<organism evidence="9 10">
    <name type="scientific">Halopseudomonas phragmitis</name>
    <dbReference type="NCBI Taxonomy" id="1931241"/>
    <lineage>
        <taxon>Bacteria</taxon>
        <taxon>Pseudomonadati</taxon>
        <taxon>Pseudomonadota</taxon>
        <taxon>Gammaproteobacteria</taxon>
        <taxon>Pseudomonadales</taxon>
        <taxon>Pseudomonadaceae</taxon>
        <taxon>Halopseudomonas</taxon>
    </lineage>
</organism>
<evidence type="ECO:0000256" key="3">
    <source>
        <dbReference type="ARBA" id="ARBA00022795"/>
    </source>
</evidence>
<evidence type="ECO:0000256" key="5">
    <source>
        <dbReference type="RuleBase" id="RU362076"/>
    </source>
</evidence>
<dbReference type="AlphaFoldDB" id="A0A1V0B1C7"/>
<evidence type="ECO:0000256" key="1">
    <source>
        <dbReference type="ARBA" id="ARBA00010577"/>
    </source>
</evidence>
<dbReference type="STRING" id="1931241.BVH74_02725"/>
<comment type="similarity">
    <text evidence="1 5">Belongs to the FlgD family.</text>
</comment>
<dbReference type="RefSeq" id="WP_080048596.1">
    <property type="nucleotide sequence ID" value="NZ_CP020100.1"/>
</dbReference>
<dbReference type="EMBL" id="CP020100">
    <property type="protein sequence ID" value="AQZ93738.1"/>
    <property type="molecule type" value="Genomic_DNA"/>
</dbReference>
<dbReference type="Gene3D" id="2.60.40.4070">
    <property type="match status" value="1"/>
</dbReference>
<dbReference type="InterPro" id="IPR005648">
    <property type="entry name" value="FlgD"/>
</dbReference>
<gene>
    <name evidence="9" type="primary">flgD</name>
    <name evidence="9" type="ORF">BVH74_02725</name>
</gene>
<keyword evidence="9" id="KW-0966">Cell projection</keyword>
<keyword evidence="3 5" id="KW-1005">Bacterial flagellum biogenesis</keyword>
<dbReference type="InterPro" id="IPR025963">
    <property type="entry name" value="FLgD_Tudor"/>
</dbReference>
<protein>
    <recommendedName>
        <fullName evidence="2 5">Basal-body rod modification protein FlgD</fullName>
    </recommendedName>
</protein>
<keyword evidence="9" id="KW-0969">Cilium</keyword>